<dbReference type="GO" id="GO:0030980">
    <property type="term" value="P:alpha-glucan catabolic process"/>
    <property type="evidence" value="ECO:0007669"/>
    <property type="project" value="TreeGrafter"/>
</dbReference>
<reference evidence="2" key="2">
    <citation type="submission" date="2020-09" db="EMBL/GenBank/DDBJ databases">
        <authorList>
            <person name="Sun Q."/>
            <person name="Sedlacek I."/>
        </authorList>
    </citation>
    <scope>NUCLEOTIDE SEQUENCE</scope>
    <source>
        <strain evidence="2">CCM 7905</strain>
    </source>
</reference>
<dbReference type="RefSeq" id="WP_188545433.1">
    <property type="nucleotide sequence ID" value="NZ_BMCU01000003.1"/>
</dbReference>
<gene>
    <name evidence="2" type="primary">treY</name>
    <name evidence="2" type="ORF">GCM10007304_27450</name>
</gene>
<dbReference type="EMBL" id="BMCU01000003">
    <property type="protein sequence ID" value="GGG11988.1"/>
    <property type="molecule type" value="Genomic_DNA"/>
</dbReference>
<dbReference type="CDD" id="cd11336">
    <property type="entry name" value="AmyAc_MTSase"/>
    <property type="match status" value="1"/>
</dbReference>
<dbReference type="PANTHER" id="PTHR10357:SF216">
    <property type="entry name" value="MALTOOLIGOSYL TREHALOSE SYNTHASE-RELATED"/>
    <property type="match status" value="1"/>
</dbReference>
<dbReference type="InterPro" id="IPR012767">
    <property type="entry name" value="Trehalose_TreY"/>
</dbReference>
<dbReference type="InterPro" id="IPR013797">
    <property type="entry name" value="Maltooligo_trehalose_synth_4"/>
</dbReference>
<dbReference type="SMART" id="SM00642">
    <property type="entry name" value="Aamy"/>
    <property type="match status" value="1"/>
</dbReference>
<feature type="domain" description="Glycosyl hydrolase family 13 catalytic" evidence="1">
    <location>
        <begin position="11"/>
        <end position="660"/>
    </location>
</feature>
<evidence type="ECO:0000313" key="3">
    <source>
        <dbReference type="Proteomes" id="UP000654257"/>
    </source>
</evidence>
<keyword evidence="3" id="KW-1185">Reference proteome</keyword>
<dbReference type="Gene3D" id="1.10.10.470">
    <property type="entry name" value="Maltooligosyl trehalose synthase, domain 4"/>
    <property type="match status" value="1"/>
</dbReference>
<dbReference type="GO" id="GO:0047470">
    <property type="term" value="F:(1,4)-alpha-D-glucan 1-alpha-D-glucosylmutase activity"/>
    <property type="evidence" value="ECO:0007669"/>
    <property type="project" value="TreeGrafter"/>
</dbReference>
<organism evidence="2 3">
    <name type="scientific">Rhodococcoides trifolii</name>
    <dbReference type="NCBI Taxonomy" id="908250"/>
    <lineage>
        <taxon>Bacteria</taxon>
        <taxon>Bacillati</taxon>
        <taxon>Actinomycetota</taxon>
        <taxon>Actinomycetes</taxon>
        <taxon>Mycobacteriales</taxon>
        <taxon>Nocardiaceae</taxon>
        <taxon>Rhodococcoides</taxon>
    </lineage>
</organism>
<comment type="caution">
    <text evidence="2">The sequence shown here is derived from an EMBL/GenBank/DDBJ whole genome shotgun (WGS) entry which is preliminary data.</text>
</comment>
<dbReference type="Proteomes" id="UP000654257">
    <property type="component" value="Unassembled WGS sequence"/>
</dbReference>
<dbReference type="Gene3D" id="3.30.1590.10">
    <property type="entry name" value="Maltooligosyl trehalose synthase, domain 2"/>
    <property type="match status" value="1"/>
</dbReference>
<name>A0A917D5V3_9NOCA</name>
<dbReference type="Gene3D" id="1.10.150.200">
    <property type="entry name" value="Maltooligosyl trehalose synthase, domain 3"/>
    <property type="match status" value="1"/>
</dbReference>
<proteinExistence type="predicted"/>
<dbReference type="Gene3D" id="3.20.20.80">
    <property type="entry name" value="Glycosidases"/>
    <property type="match status" value="1"/>
</dbReference>
<dbReference type="PANTHER" id="PTHR10357">
    <property type="entry name" value="ALPHA-AMYLASE FAMILY MEMBER"/>
    <property type="match status" value="1"/>
</dbReference>
<sequence>MAAITSTYRLQLRGDRFTLADAAAVVDYIHDLGVSHVYLSPILTAAEGSTHGYDVTDPRSVSEALGGRAQFENVVQECRARGMGVVVDIVPNHLGVAVPRDNPFWWDVLKFGRASEYRDWFDIDWAAATIALPVLGSDDDVAELTVDRSTDEAMIAYYDHRFPIDPSTDDGSDDAASLHDRQAYRLVGWKTGQIGYRRFFTVSDLAGVRQEDPAVFDATHTEVRSWFGDGLVDGLRVDHPDGLAAPADYLARLRSVMGADSWLVVEKILTGTEPLDPALPVDGTTGYDALSDLGGVFVDPAGVATLGELSTTFTGNAGDREWLHAAELDIKRTTAQTGLSAEVDRLVAAVARDTGLSLDRSVTRDAVVEIVARMPAYRSDYGPLAGTLAGIVATVVEDRPELSAALTDVAAAISVGGEASVRLQQVAGAVMAKSVEDCLFYRTSRLLSLQEVGGDPAQFGRSVAEFHVRLAERARLWPAAMTTLSTHDTKRGEDVRARIAVLSQIAELWSRCLADWEGVAPSPNGTTGLFLWQNIIGTWPTDGTITDEYRTRLHDYAEKAVREAGLFTSWNDSDEEFESSMHAWIDAVLDGPVAASVTQFVSHLAPHAWSDSLGQKLLHLAGPGIPDIYQGTELWEDSLVDPDNRRDVDYDSRRTLLQSTTSVPTLDASGAAKLWATRHAATLRRDRPASFVGGTYAPVVASGDAAEHLVGFLRGPHGSSGDVIAVASRLTLSMQENGWGDTTVALPEGEWTDVLTSRTHSGTVDVATVFGSLPVALLVR</sequence>
<dbReference type="NCBIfam" id="TIGR02401">
    <property type="entry name" value="trehalose_TreY"/>
    <property type="match status" value="1"/>
</dbReference>
<evidence type="ECO:0000313" key="2">
    <source>
        <dbReference type="EMBL" id="GGG11988.1"/>
    </source>
</evidence>
<dbReference type="InterPro" id="IPR017853">
    <property type="entry name" value="GH"/>
</dbReference>
<dbReference type="InterPro" id="IPR006047">
    <property type="entry name" value="GH13_cat_dom"/>
</dbReference>
<dbReference type="GO" id="GO:0005992">
    <property type="term" value="P:trehalose biosynthetic process"/>
    <property type="evidence" value="ECO:0007669"/>
    <property type="project" value="TreeGrafter"/>
</dbReference>
<accession>A0A917D5V3</accession>
<dbReference type="SUPFAM" id="SSF51445">
    <property type="entry name" value="(Trans)glycosidases"/>
    <property type="match status" value="1"/>
</dbReference>
<dbReference type="AlphaFoldDB" id="A0A917D5V3"/>
<dbReference type="Pfam" id="PF00128">
    <property type="entry name" value="Alpha-amylase"/>
    <property type="match status" value="1"/>
</dbReference>
<reference evidence="2" key="1">
    <citation type="journal article" date="2014" name="Int. J. Syst. Evol. Microbiol.">
        <title>Complete genome sequence of Corynebacterium casei LMG S-19264T (=DSM 44701T), isolated from a smear-ripened cheese.</title>
        <authorList>
            <consortium name="US DOE Joint Genome Institute (JGI-PGF)"/>
            <person name="Walter F."/>
            <person name="Albersmeier A."/>
            <person name="Kalinowski J."/>
            <person name="Ruckert C."/>
        </authorList>
    </citation>
    <scope>NUCLEOTIDE SEQUENCE</scope>
    <source>
        <strain evidence="2">CCM 7905</strain>
    </source>
</reference>
<evidence type="ECO:0000259" key="1">
    <source>
        <dbReference type="SMART" id="SM00642"/>
    </source>
</evidence>
<protein>
    <submittedName>
        <fullName evidence="2">Maltooligosyl trehalose synthase</fullName>
    </submittedName>
</protein>